<gene>
    <name evidence="4" type="ORF">V9T40_011306</name>
</gene>
<dbReference type="Pfam" id="PF01390">
    <property type="entry name" value="SEA"/>
    <property type="match status" value="1"/>
</dbReference>
<feature type="compositionally biased region" description="Basic and acidic residues" evidence="1">
    <location>
        <begin position="7"/>
        <end position="18"/>
    </location>
</feature>
<reference evidence="4 5" key="1">
    <citation type="submission" date="2024-03" db="EMBL/GenBank/DDBJ databases">
        <title>Adaptation during the transition from Ophiocordyceps entomopathogen to insect associate is accompanied by gene loss and intensified selection.</title>
        <authorList>
            <person name="Ward C.M."/>
            <person name="Onetto C.A."/>
            <person name="Borneman A.R."/>
        </authorList>
    </citation>
    <scope>NUCLEOTIDE SEQUENCE [LARGE SCALE GENOMIC DNA]</scope>
    <source>
        <strain evidence="4">AWRI1</strain>
        <tissue evidence="4">Single Adult Female</tissue>
    </source>
</reference>
<feature type="domain" description="SEA" evidence="3">
    <location>
        <begin position="139"/>
        <end position="255"/>
    </location>
</feature>
<keyword evidence="2" id="KW-1133">Transmembrane helix</keyword>
<evidence type="ECO:0000259" key="3">
    <source>
        <dbReference type="PROSITE" id="PS50024"/>
    </source>
</evidence>
<protein>
    <recommendedName>
        <fullName evidence="3">SEA domain-containing protein</fullName>
    </recommendedName>
</protein>
<keyword evidence="5" id="KW-1185">Reference proteome</keyword>
<dbReference type="Proteomes" id="UP001367676">
    <property type="component" value="Unassembled WGS sequence"/>
</dbReference>
<feature type="region of interest" description="Disordered" evidence="1">
    <location>
        <begin position="1"/>
        <end position="28"/>
    </location>
</feature>
<evidence type="ECO:0000256" key="1">
    <source>
        <dbReference type="SAM" id="MobiDB-lite"/>
    </source>
</evidence>
<dbReference type="AlphaFoldDB" id="A0AAN9T7N1"/>
<dbReference type="Gene3D" id="3.30.70.960">
    <property type="entry name" value="SEA domain"/>
    <property type="match status" value="1"/>
</dbReference>
<evidence type="ECO:0000313" key="5">
    <source>
        <dbReference type="Proteomes" id="UP001367676"/>
    </source>
</evidence>
<feature type="compositionally biased region" description="Low complexity" evidence="1">
    <location>
        <begin position="19"/>
        <end position="28"/>
    </location>
</feature>
<feature type="transmembrane region" description="Helical" evidence="2">
    <location>
        <begin position="108"/>
        <end position="130"/>
    </location>
</feature>
<dbReference type="SUPFAM" id="SSF82671">
    <property type="entry name" value="SEA domain"/>
    <property type="match status" value="1"/>
</dbReference>
<name>A0AAN9T7N1_9HEMI</name>
<organism evidence="4 5">
    <name type="scientific">Parthenolecanium corni</name>
    <dbReference type="NCBI Taxonomy" id="536013"/>
    <lineage>
        <taxon>Eukaryota</taxon>
        <taxon>Metazoa</taxon>
        <taxon>Ecdysozoa</taxon>
        <taxon>Arthropoda</taxon>
        <taxon>Hexapoda</taxon>
        <taxon>Insecta</taxon>
        <taxon>Pterygota</taxon>
        <taxon>Neoptera</taxon>
        <taxon>Paraneoptera</taxon>
        <taxon>Hemiptera</taxon>
        <taxon>Sternorrhyncha</taxon>
        <taxon>Coccoidea</taxon>
        <taxon>Coccidae</taxon>
        <taxon>Parthenolecanium</taxon>
    </lineage>
</organism>
<dbReference type="EMBL" id="JBBCAQ010000037">
    <property type="protein sequence ID" value="KAK7574115.1"/>
    <property type="molecule type" value="Genomic_DNA"/>
</dbReference>
<keyword evidence="2" id="KW-0472">Membrane</keyword>
<proteinExistence type="predicted"/>
<keyword evidence="2" id="KW-0812">Transmembrane</keyword>
<dbReference type="PROSITE" id="PS50024">
    <property type="entry name" value="SEA"/>
    <property type="match status" value="1"/>
</dbReference>
<dbReference type="InterPro" id="IPR036364">
    <property type="entry name" value="SEA_dom_sf"/>
</dbReference>
<comment type="caution">
    <text evidence="4">The sequence shown here is derived from an EMBL/GenBank/DDBJ whole genome shotgun (WGS) entry which is preliminary data.</text>
</comment>
<accession>A0AAN9T7N1</accession>
<dbReference type="InterPro" id="IPR000082">
    <property type="entry name" value="SEA_dom"/>
</dbReference>
<evidence type="ECO:0000256" key="2">
    <source>
        <dbReference type="SAM" id="Phobius"/>
    </source>
</evidence>
<evidence type="ECO:0000313" key="4">
    <source>
        <dbReference type="EMBL" id="KAK7574115.1"/>
    </source>
</evidence>
<sequence>MTFRPETNPKDSASDKKGGNSNEAGNGAENTAARISTIYDPRLSSVLLAYVTVPLHTTVPAAPAMHSNVTDKKKTVVEQIKKITLKLKSKKNDDLDEIQRQRIRWLKFLCLSTVLVLSTVLFMGLLTFVLRTVHKPNNRNLIVDGEFQILNRKFELEMLDKQSPAFKELAFNLTNELNRLFRKSDVSEYFLRSEILEITPNMTVKSISIFRNSDYVNVGRIGLAFLRSLRLQHSHTFLGMHTINVQSIGFQIRGDEGIWGDWSEWKGCDSPADYVASRSRKCLTKDTLQPTSVDRCLLIPGKKSDFDIMPCSKYQAMLQQRELELLETLPESGSD</sequence>